<dbReference type="RefSeq" id="XP_018187202.1">
    <property type="nucleotide sequence ID" value="XM_018336148.1"/>
</dbReference>
<evidence type="ECO:0000256" key="6">
    <source>
        <dbReference type="ARBA" id="ARBA00023098"/>
    </source>
</evidence>
<dbReference type="FunCoup" id="A0A165G210">
    <property type="interactions" value="105"/>
</dbReference>
<comment type="catalytic activity">
    <reaction evidence="11">
        <text>1'-[1,2-diacyl-sn-glycero-3-phospho],3'-[1-acyl-sn-glycero-3-phospho]-glycerol + a 1,2-diacyl-sn-glycero-3-phosphocholine = a cardiolipin + a 1-acyl-sn-glycero-3-phosphocholine</text>
        <dbReference type="Rhea" id="RHEA:33731"/>
        <dbReference type="ChEBI" id="CHEBI:57643"/>
        <dbReference type="ChEBI" id="CHEBI:58168"/>
        <dbReference type="ChEBI" id="CHEBI:62237"/>
        <dbReference type="ChEBI" id="CHEBI:64743"/>
    </reaction>
    <physiologicalReaction direction="left-to-right" evidence="11">
        <dbReference type="Rhea" id="RHEA:33732"/>
    </physiologicalReaction>
    <physiologicalReaction direction="right-to-left" evidence="11">
        <dbReference type="Rhea" id="RHEA:33733"/>
    </physiologicalReaction>
</comment>
<dbReference type="SMART" id="SM00563">
    <property type="entry name" value="PlsC"/>
    <property type="match status" value="1"/>
</dbReference>
<dbReference type="STRING" id="1328760.A0A165G210"/>
<evidence type="ECO:0000256" key="7">
    <source>
        <dbReference type="ARBA" id="ARBA00023128"/>
    </source>
</evidence>
<dbReference type="OrthoDB" id="193467at2759"/>
<evidence type="ECO:0000256" key="5">
    <source>
        <dbReference type="ARBA" id="ARBA00022792"/>
    </source>
</evidence>
<evidence type="ECO:0000256" key="10">
    <source>
        <dbReference type="ARBA" id="ARBA00024323"/>
    </source>
</evidence>
<evidence type="ECO:0000256" key="11">
    <source>
        <dbReference type="ARBA" id="ARBA00047906"/>
    </source>
</evidence>
<dbReference type="AlphaFoldDB" id="A0A165G210"/>
<dbReference type="GeneID" id="28901285"/>
<evidence type="ECO:0000256" key="13">
    <source>
        <dbReference type="SAM" id="MobiDB-lite"/>
    </source>
</evidence>
<evidence type="ECO:0000259" key="14">
    <source>
        <dbReference type="SMART" id="SM00563"/>
    </source>
</evidence>
<gene>
    <name evidence="15" type="ORF">L228DRAFT_283790</name>
</gene>
<sequence length="386" mass="44232">MAENQLAQPSLSWRIRSQFVMGMTGVLSRWFIYGLNQTEIYGLEPFLKILDERKDIARRERGLITVSNHISVLDDPLIWGCLPYSYMVPDNLRWGLGSHDICFKNKVLKSIFEPGQVLPTHRLAHSPFGGLFQPTMTQAIRLLSRGPFTSPEPPTSLPSPSPTPVSSLSADREKHLAFNDPFSSNQFTFSTNGEDSFHAPSAYANRRHGWIHIFPEGKVHQRTDKTMRYFKWGVARLILESDPCPDVVPMWVEGFDSIMHESREFPRFIPRTGKPVRIAFGEKVDMEEKFGDLKERWRQLREKETENAGNGQLLPMGVLSDELKYGEEAVALRRECTSRVRAEVLRVRQQRGLPDEDPKSGLVETWRAEGPKLEGHMEDDSWIRDV</sequence>
<dbReference type="GO" id="GO:0035965">
    <property type="term" value="P:cardiolipin acyl-chain remodeling"/>
    <property type="evidence" value="ECO:0007669"/>
    <property type="project" value="TreeGrafter"/>
</dbReference>
<dbReference type="EMBL" id="KV407460">
    <property type="protein sequence ID" value="KZF21647.1"/>
    <property type="molecule type" value="Genomic_DNA"/>
</dbReference>
<keyword evidence="6" id="KW-0443">Lipid metabolism</keyword>
<name>A0A165G210_XYLHT</name>
<dbReference type="SUPFAM" id="SSF69593">
    <property type="entry name" value="Glycerol-3-phosphate (1)-acyltransferase"/>
    <property type="match status" value="1"/>
</dbReference>
<feature type="compositionally biased region" description="Pro residues" evidence="13">
    <location>
        <begin position="150"/>
        <end position="163"/>
    </location>
</feature>
<keyword evidence="9" id="KW-0012">Acyltransferase</keyword>
<organism evidence="15 16">
    <name type="scientific">Xylona heveae (strain CBS 132557 / TC161)</name>
    <dbReference type="NCBI Taxonomy" id="1328760"/>
    <lineage>
        <taxon>Eukaryota</taxon>
        <taxon>Fungi</taxon>
        <taxon>Dikarya</taxon>
        <taxon>Ascomycota</taxon>
        <taxon>Pezizomycotina</taxon>
        <taxon>Xylonomycetes</taxon>
        <taxon>Xylonales</taxon>
        <taxon>Xylonaceae</taxon>
        <taxon>Xylona</taxon>
    </lineage>
</organism>
<keyword evidence="7" id="KW-0496">Mitochondrion</keyword>
<dbReference type="GO" id="GO:0005743">
    <property type="term" value="C:mitochondrial inner membrane"/>
    <property type="evidence" value="ECO:0007669"/>
    <property type="project" value="UniProtKB-SubCell"/>
</dbReference>
<evidence type="ECO:0000256" key="2">
    <source>
        <dbReference type="ARBA" id="ARBA00010524"/>
    </source>
</evidence>
<dbReference type="PRINTS" id="PR00979">
    <property type="entry name" value="TAFAZZIN"/>
</dbReference>
<evidence type="ECO:0000313" key="16">
    <source>
        <dbReference type="Proteomes" id="UP000076632"/>
    </source>
</evidence>
<dbReference type="CDD" id="cd07989">
    <property type="entry name" value="LPLAT_AGPAT-like"/>
    <property type="match status" value="1"/>
</dbReference>
<evidence type="ECO:0000256" key="3">
    <source>
        <dbReference type="ARBA" id="ARBA00022679"/>
    </source>
</evidence>
<dbReference type="GO" id="GO:0005741">
    <property type="term" value="C:mitochondrial outer membrane"/>
    <property type="evidence" value="ECO:0007669"/>
    <property type="project" value="UniProtKB-SubCell"/>
</dbReference>
<dbReference type="PANTHER" id="PTHR12497:SF0">
    <property type="entry name" value="TAFAZZIN"/>
    <property type="match status" value="1"/>
</dbReference>
<evidence type="ECO:0000256" key="9">
    <source>
        <dbReference type="ARBA" id="ARBA00023315"/>
    </source>
</evidence>
<dbReference type="InterPro" id="IPR000872">
    <property type="entry name" value="Tafazzin"/>
</dbReference>
<evidence type="ECO:0000256" key="1">
    <source>
        <dbReference type="ARBA" id="ARBA00004137"/>
    </source>
</evidence>
<feature type="region of interest" description="Disordered" evidence="13">
    <location>
        <begin position="145"/>
        <end position="170"/>
    </location>
</feature>
<feature type="domain" description="Phospholipid/glycerol acyltransferase" evidence="14">
    <location>
        <begin position="63"/>
        <end position="255"/>
    </location>
</feature>
<dbReference type="InterPro" id="IPR002123">
    <property type="entry name" value="Plipid/glycerol_acylTrfase"/>
</dbReference>
<keyword evidence="16" id="KW-1185">Reference proteome</keyword>
<keyword evidence="4" id="KW-1000">Mitochondrion outer membrane</keyword>
<reference evidence="15 16" key="1">
    <citation type="journal article" date="2016" name="Fungal Biol.">
        <title>The genome of Xylona heveae provides a window into fungal endophytism.</title>
        <authorList>
            <person name="Gazis R."/>
            <person name="Kuo A."/>
            <person name="Riley R."/>
            <person name="LaButti K."/>
            <person name="Lipzen A."/>
            <person name="Lin J."/>
            <person name="Amirebrahimi M."/>
            <person name="Hesse C.N."/>
            <person name="Spatafora J.W."/>
            <person name="Henrissat B."/>
            <person name="Hainaut M."/>
            <person name="Grigoriev I.V."/>
            <person name="Hibbett D.S."/>
        </authorList>
    </citation>
    <scope>NUCLEOTIDE SEQUENCE [LARGE SCALE GENOMIC DNA]</scope>
    <source>
        <strain evidence="15 16">TC161</strain>
    </source>
</reference>
<comment type="similarity">
    <text evidence="2 12">Belongs to the taffazin family.</text>
</comment>
<dbReference type="Proteomes" id="UP000076632">
    <property type="component" value="Unassembled WGS sequence"/>
</dbReference>
<dbReference type="PANTHER" id="PTHR12497">
    <property type="entry name" value="TAZ PROTEIN TAFAZZIN"/>
    <property type="match status" value="1"/>
</dbReference>
<evidence type="ECO:0000256" key="8">
    <source>
        <dbReference type="ARBA" id="ARBA00023136"/>
    </source>
</evidence>
<feature type="region of interest" description="Disordered" evidence="13">
    <location>
        <begin position="367"/>
        <end position="386"/>
    </location>
</feature>
<evidence type="ECO:0000256" key="12">
    <source>
        <dbReference type="RuleBase" id="RU365062"/>
    </source>
</evidence>
<dbReference type="OMA" id="IMRYFKW"/>
<dbReference type="GO" id="GO:0007007">
    <property type="term" value="P:inner mitochondrial membrane organization"/>
    <property type="evidence" value="ECO:0007669"/>
    <property type="project" value="TreeGrafter"/>
</dbReference>
<dbReference type="GO" id="GO:0047184">
    <property type="term" value="F:1-acylglycerophosphocholine O-acyltransferase activity"/>
    <property type="evidence" value="ECO:0007669"/>
    <property type="project" value="TreeGrafter"/>
</dbReference>
<keyword evidence="5" id="KW-0999">Mitochondrion inner membrane</keyword>
<proteinExistence type="inferred from homology"/>
<evidence type="ECO:0000313" key="15">
    <source>
        <dbReference type="EMBL" id="KZF21647.1"/>
    </source>
</evidence>
<keyword evidence="3" id="KW-0808">Transferase</keyword>
<comment type="subcellular location">
    <subcellularLocation>
        <location evidence="1">Mitochondrion inner membrane</location>
        <topology evidence="1">Peripheral membrane protein</topology>
        <orientation evidence="1">Intermembrane side</orientation>
    </subcellularLocation>
    <subcellularLocation>
        <location evidence="10">Mitochondrion outer membrane</location>
        <topology evidence="10">Peripheral membrane protein</topology>
        <orientation evidence="10">Intermembrane side</orientation>
    </subcellularLocation>
</comment>
<dbReference type="InParanoid" id="A0A165G210"/>
<evidence type="ECO:0000256" key="4">
    <source>
        <dbReference type="ARBA" id="ARBA00022787"/>
    </source>
</evidence>
<keyword evidence="8" id="KW-0472">Membrane</keyword>
<accession>A0A165G210</accession>
<protein>
    <recommendedName>
        <fullName evidence="12">Tafazzin family protein</fullName>
    </recommendedName>
</protein>